<keyword evidence="4" id="KW-0547">Nucleotide-binding</keyword>
<dbReference type="Pfam" id="PF01966">
    <property type="entry name" value="HD"/>
    <property type="match status" value="1"/>
</dbReference>
<evidence type="ECO:0000259" key="9">
    <source>
        <dbReference type="SMART" id="SM00471"/>
    </source>
</evidence>
<dbReference type="RefSeq" id="WP_057778567.1">
    <property type="nucleotide sequence ID" value="NZ_JAGGJQ010000011.1"/>
</dbReference>
<dbReference type="AlphaFoldDB" id="A0A9X0YQF6"/>
<keyword evidence="6" id="KW-0051">Antiviral defense</keyword>
<gene>
    <name evidence="10" type="ORF">J2Z56_003416</name>
    <name evidence="11" type="ORF">J2Z57_003050</name>
</gene>
<reference evidence="10" key="1">
    <citation type="submission" date="2021-03" db="EMBL/GenBank/DDBJ databases">
        <title>Genomic Encyclopedia of Type Strains, Phase IV (KMG-IV): sequencing the most valuable type-strain genomes for metagenomic binning, comparative biology and taxonomic classification.</title>
        <authorList>
            <person name="Goeker M."/>
        </authorList>
    </citation>
    <scope>NUCLEOTIDE SEQUENCE</scope>
    <source>
        <strain evidence="10">DSM 15523</strain>
        <strain evidence="11 13">DSM 16476</strain>
    </source>
</reference>
<dbReference type="EMBL" id="JAUSUU010000010">
    <property type="protein sequence ID" value="MDQ0336596.1"/>
    <property type="molecule type" value="Genomic_DNA"/>
</dbReference>
<comment type="caution">
    <text evidence="10">The sequence shown here is derived from an EMBL/GenBank/DDBJ whole genome shotgun (WGS) entry which is preliminary data.</text>
</comment>
<keyword evidence="3 8" id="KW-0812">Transmembrane</keyword>
<evidence type="ECO:0000313" key="11">
    <source>
        <dbReference type="EMBL" id="MDQ0336596.1"/>
    </source>
</evidence>
<comment type="subcellular location">
    <subcellularLocation>
        <location evidence="1">Cell membrane</location>
    </subcellularLocation>
</comment>
<feature type="transmembrane region" description="Helical" evidence="8">
    <location>
        <begin position="237"/>
        <end position="255"/>
    </location>
</feature>
<evidence type="ECO:0000256" key="4">
    <source>
        <dbReference type="ARBA" id="ARBA00022741"/>
    </source>
</evidence>
<dbReference type="OrthoDB" id="5728337at2"/>
<dbReference type="Proteomes" id="UP001231587">
    <property type="component" value="Unassembled WGS sequence"/>
</dbReference>
<keyword evidence="2" id="KW-1003">Cell membrane</keyword>
<evidence type="ECO:0000313" key="13">
    <source>
        <dbReference type="Proteomes" id="UP001231587"/>
    </source>
</evidence>
<evidence type="ECO:0000256" key="7">
    <source>
        <dbReference type="ARBA" id="ARBA00023136"/>
    </source>
</evidence>
<feature type="transmembrane region" description="Helical" evidence="8">
    <location>
        <begin position="267"/>
        <end position="287"/>
    </location>
</feature>
<keyword evidence="7 8" id="KW-0472">Membrane</keyword>
<evidence type="ECO:0000256" key="2">
    <source>
        <dbReference type="ARBA" id="ARBA00022475"/>
    </source>
</evidence>
<evidence type="ECO:0000256" key="1">
    <source>
        <dbReference type="ARBA" id="ARBA00004236"/>
    </source>
</evidence>
<dbReference type="SMART" id="SM00471">
    <property type="entry name" value="HDc"/>
    <property type="match status" value="1"/>
</dbReference>
<feature type="domain" description="HD/PDEase" evidence="9">
    <location>
        <begin position="25"/>
        <end position="139"/>
    </location>
</feature>
<evidence type="ECO:0000313" key="12">
    <source>
        <dbReference type="Proteomes" id="UP001138672"/>
    </source>
</evidence>
<dbReference type="GO" id="GO:0000166">
    <property type="term" value="F:nucleotide binding"/>
    <property type="evidence" value="ECO:0007669"/>
    <property type="project" value="UniProtKB-KW"/>
</dbReference>
<dbReference type="Proteomes" id="UP001138672">
    <property type="component" value="Unassembled WGS sequence"/>
</dbReference>
<dbReference type="Gene3D" id="1.10.3210.10">
    <property type="entry name" value="Hypothetical protein af1432"/>
    <property type="match status" value="1"/>
</dbReference>
<evidence type="ECO:0000313" key="10">
    <source>
        <dbReference type="EMBL" id="MBP1841482.1"/>
    </source>
</evidence>
<keyword evidence="13" id="KW-1185">Reference proteome</keyword>
<feature type="transmembrane region" description="Helical" evidence="8">
    <location>
        <begin position="363"/>
        <end position="386"/>
    </location>
</feature>
<name>A0A9X0YQF6_9FLAO</name>
<dbReference type="EMBL" id="JAGGJQ010000011">
    <property type="protein sequence ID" value="MBP1841482.1"/>
    <property type="molecule type" value="Genomic_DNA"/>
</dbReference>
<sequence>MKETLIQQAEIFVSDLFERQLSPKNYYHNIEHTRNVIDTVMLLAKMENCTAHDTLLLQLAAWFHDTGYVKVDDGHEVESVGIVHQFMKDASLSESDLSTVEQLILVTKIGEEPKTLLQKIIKDADCAHVASEDFIEISDRLRLELKYKKEEEISELDWLKQNKEFIFKHKFYTTFAQVKLQPKKEMNAYELQKKINKIEKKKANKSGSQKVGRGVETMYRVTLRNHMTLSGIADSKANILLSVNAIILSVALSNLVPKLDNASNSFLVYPTLVLLIFTVSAIVLSVISTRPNVSSTNVVTRDMIKANKTNILFFGNFYKMTLEDFEWGIDYLKENEDKLYSSLTKDLYYLGLVLERKYRLLRLTYTVFMVGIIVSALTFIISYHYLVTVK</sequence>
<evidence type="ECO:0000256" key="8">
    <source>
        <dbReference type="SAM" id="Phobius"/>
    </source>
</evidence>
<dbReference type="Pfam" id="PF18967">
    <property type="entry name" value="PycTM"/>
    <property type="match status" value="1"/>
</dbReference>
<protein>
    <submittedName>
        <fullName evidence="10">HD superfamily phosphodiesterase</fullName>
    </submittedName>
</protein>
<dbReference type="GO" id="GO:0005886">
    <property type="term" value="C:plasma membrane"/>
    <property type="evidence" value="ECO:0007669"/>
    <property type="project" value="UniProtKB-SubCell"/>
</dbReference>
<dbReference type="CDD" id="cd00077">
    <property type="entry name" value="HDc"/>
    <property type="match status" value="1"/>
</dbReference>
<dbReference type="InterPro" id="IPR006674">
    <property type="entry name" value="HD_domain"/>
</dbReference>
<proteinExistence type="predicted"/>
<accession>A0A9X0YQF6</accession>
<evidence type="ECO:0000256" key="6">
    <source>
        <dbReference type="ARBA" id="ARBA00023118"/>
    </source>
</evidence>
<dbReference type="InterPro" id="IPR003607">
    <property type="entry name" value="HD/PDEase_dom"/>
</dbReference>
<dbReference type="InterPro" id="IPR043760">
    <property type="entry name" value="PycTM_dom"/>
</dbReference>
<evidence type="ECO:0000256" key="5">
    <source>
        <dbReference type="ARBA" id="ARBA00022989"/>
    </source>
</evidence>
<keyword evidence="5 8" id="KW-1133">Transmembrane helix</keyword>
<dbReference type="SUPFAM" id="SSF109604">
    <property type="entry name" value="HD-domain/PDEase-like"/>
    <property type="match status" value="1"/>
</dbReference>
<organism evidence="10 12">
    <name type="scientific">Formosa algae</name>
    <dbReference type="NCBI Taxonomy" id="225843"/>
    <lineage>
        <taxon>Bacteria</taxon>
        <taxon>Pseudomonadati</taxon>
        <taxon>Bacteroidota</taxon>
        <taxon>Flavobacteriia</taxon>
        <taxon>Flavobacteriales</taxon>
        <taxon>Flavobacteriaceae</taxon>
        <taxon>Formosa</taxon>
    </lineage>
</organism>
<dbReference type="GO" id="GO:0051607">
    <property type="term" value="P:defense response to virus"/>
    <property type="evidence" value="ECO:0007669"/>
    <property type="project" value="UniProtKB-KW"/>
</dbReference>
<evidence type="ECO:0000256" key="3">
    <source>
        <dbReference type="ARBA" id="ARBA00022692"/>
    </source>
</evidence>